<feature type="compositionally biased region" description="Gly residues" evidence="1">
    <location>
        <begin position="530"/>
        <end position="542"/>
    </location>
</feature>
<evidence type="ECO:0000256" key="1">
    <source>
        <dbReference type="SAM" id="MobiDB-lite"/>
    </source>
</evidence>
<feature type="domain" description="Brl1/Brr6" evidence="3">
    <location>
        <begin position="279"/>
        <end position="412"/>
    </location>
</feature>
<name>A0A6A7BDE9_9PLEO</name>
<evidence type="ECO:0000313" key="5">
    <source>
        <dbReference type="Proteomes" id="UP000799423"/>
    </source>
</evidence>
<dbReference type="Proteomes" id="UP000799423">
    <property type="component" value="Unassembled WGS sequence"/>
</dbReference>
<proteinExistence type="predicted"/>
<dbReference type="OrthoDB" id="5961at2759"/>
<keyword evidence="5" id="KW-1185">Reference proteome</keyword>
<reference evidence="4" key="1">
    <citation type="submission" date="2020-01" db="EMBL/GenBank/DDBJ databases">
        <authorList>
            <consortium name="DOE Joint Genome Institute"/>
            <person name="Haridas S."/>
            <person name="Albert R."/>
            <person name="Binder M."/>
            <person name="Bloem J."/>
            <person name="Labutti K."/>
            <person name="Salamov A."/>
            <person name="Andreopoulos B."/>
            <person name="Baker S.E."/>
            <person name="Barry K."/>
            <person name="Bills G."/>
            <person name="Bluhm B.H."/>
            <person name="Cannon C."/>
            <person name="Castanera R."/>
            <person name="Culley D.E."/>
            <person name="Daum C."/>
            <person name="Ezra D."/>
            <person name="Gonzalez J.B."/>
            <person name="Henrissat B."/>
            <person name="Kuo A."/>
            <person name="Liang C."/>
            <person name="Lipzen A."/>
            <person name="Lutzoni F."/>
            <person name="Magnuson J."/>
            <person name="Mondo S."/>
            <person name="Nolan M."/>
            <person name="Ohm R."/>
            <person name="Pangilinan J."/>
            <person name="Park H.-J."/>
            <person name="Ramirez L."/>
            <person name="Alfaro M."/>
            <person name="Sun H."/>
            <person name="Tritt A."/>
            <person name="Yoshinaga Y."/>
            <person name="Zwiers L.-H."/>
            <person name="Turgeon B.G."/>
            <person name="Goodwin S.B."/>
            <person name="Spatafora J.W."/>
            <person name="Crous P.W."/>
            <person name="Grigoriev I.V."/>
        </authorList>
    </citation>
    <scope>NUCLEOTIDE SEQUENCE</scope>
    <source>
        <strain evidence="4">IPT5</strain>
    </source>
</reference>
<feature type="compositionally biased region" description="Polar residues" evidence="1">
    <location>
        <begin position="231"/>
        <end position="244"/>
    </location>
</feature>
<feature type="compositionally biased region" description="Low complexity" evidence="1">
    <location>
        <begin position="77"/>
        <end position="90"/>
    </location>
</feature>
<evidence type="ECO:0000259" key="3">
    <source>
        <dbReference type="SMART" id="SM01042"/>
    </source>
</evidence>
<accession>A0A6A7BDE9</accession>
<dbReference type="PANTHER" id="PTHR28136">
    <property type="entry name" value="NUCLEUS EXPORT PROTEIN BRR6"/>
    <property type="match status" value="1"/>
</dbReference>
<dbReference type="GO" id="GO:0006998">
    <property type="term" value="P:nuclear envelope organization"/>
    <property type="evidence" value="ECO:0007669"/>
    <property type="project" value="InterPro"/>
</dbReference>
<feature type="region of interest" description="Disordered" evidence="1">
    <location>
        <begin position="1"/>
        <end position="244"/>
    </location>
</feature>
<evidence type="ECO:0000256" key="2">
    <source>
        <dbReference type="SAM" id="Phobius"/>
    </source>
</evidence>
<dbReference type="Pfam" id="PF10104">
    <property type="entry name" value="Brr6_like_C_C"/>
    <property type="match status" value="1"/>
</dbReference>
<dbReference type="InterPro" id="IPR040202">
    <property type="entry name" value="Brl1/Brr6"/>
</dbReference>
<gene>
    <name evidence="4" type="ORF">T440DRAFT_419625</name>
</gene>
<feature type="compositionally biased region" description="Polar residues" evidence="1">
    <location>
        <begin position="7"/>
        <end position="40"/>
    </location>
</feature>
<keyword evidence="2" id="KW-0812">Transmembrane</keyword>
<keyword evidence="2" id="KW-0472">Membrane</keyword>
<dbReference type="GO" id="GO:0055088">
    <property type="term" value="P:lipid homeostasis"/>
    <property type="evidence" value="ECO:0007669"/>
    <property type="project" value="InterPro"/>
</dbReference>
<feature type="transmembrane region" description="Helical" evidence="2">
    <location>
        <begin position="285"/>
        <end position="306"/>
    </location>
</feature>
<evidence type="ECO:0000313" key="4">
    <source>
        <dbReference type="EMBL" id="KAF2852747.1"/>
    </source>
</evidence>
<dbReference type="SMART" id="SM01042">
    <property type="entry name" value="Brr6_like_C_C"/>
    <property type="match status" value="1"/>
</dbReference>
<feature type="region of interest" description="Disordered" evidence="1">
    <location>
        <begin position="522"/>
        <end position="553"/>
    </location>
</feature>
<feature type="transmembrane region" description="Helical" evidence="2">
    <location>
        <begin position="390"/>
        <end position="411"/>
    </location>
</feature>
<feature type="region of interest" description="Disordered" evidence="1">
    <location>
        <begin position="414"/>
        <end position="443"/>
    </location>
</feature>
<protein>
    <recommendedName>
        <fullName evidence="3">Brl1/Brr6 domain-containing protein</fullName>
    </recommendedName>
</protein>
<feature type="compositionally biased region" description="Low complexity" evidence="1">
    <location>
        <begin position="156"/>
        <end position="167"/>
    </location>
</feature>
<feature type="compositionally biased region" description="Basic and acidic residues" evidence="1">
    <location>
        <begin position="168"/>
        <end position="202"/>
    </location>
</feature>
<dbReference type="PANTHER" id="PTHR28136:SF1">
    <property type="entry name" value="NUCLEUS EXPORT PROTEIN BRL1"/>
    <property type="match status" value="1"/>
</dbReference>
<dbReference type="GO" id="GO:0031965">
    <property type="term" value="C:nuclear membrane"/>
    <property type="evidence" value="ECO:0007669"/>
    <property type="project" value="InterPro"/>
</dbReference>
<dbReference type="InterPro" id="IPR018767">
    <property type="entry name" value="Brl1/Brr6_dom"/>
</dbReference>
<sequence>MSRSHRPSTTPMDFEWTNQTGPVDSRSPFLTASARQQQAMQAGVKRPHSVLDSPSKASAYHGGFATPNRSGYFTGGSKPLPSTPASSLPAHIQQSQAWEPRTPASNYDFSSGGETPNTPQIDSDTGTPDTQLAGKMGRLGEVSVKKPTRRDSWMAFKGFFGGSPSPSKSERDRDRDRERRDADREREVRRPTSSRKEKEGRIVKRRSERPERSRSKKRYALQRSSDDSDTEPPSSHTALLNDQNASQPKVVQVVQETFVKRLGNLFHWVEAHPALPSVLSVYAQFFVNSLLGLAFLYIIYCAWAGIMSDVDIESSKHTAEVMVEISACATDYQRNHCGTANMAPALESVCGVWETCMGRDPRKVARASVTAKTFAMIFNSFVEEFSYKSMIFTAIIVFGGFNLSNWAFGWMRSHPSQPPPQNQEYNNNNPPQTPHRIPSNPYQQNLLHSDARFHREIGNNEGWDDNWANLPRYGGLGFAQGMMQNQSQTPGRVGGEYTREGMRFIEQAPAPQLVHAQSMPVVPTSSSTAGLGGLGGDEGAGGARSTRKRGLFR</sequence>
<dbReference type="EMBL" id="MU006297">
    <property type="protein sequence ID" value="KAF2852747.1"/>
    <property type="molecule type" value="Genomic_DNA"/>
</dbReference>
<feature type="compositionally biased region" description="Polar residues" evidence="1">
    <location>
        <begin position="92"/>
        <end position="130"/>
    </location>
</feature>
<dbReference type="AlphaFoldDB" id="A0A6A7BDE9"/>
<organism evidence="4 5">
    <name type="scientific">Plenodomus tracheiphilus IPT5</name>
    <dbReference type="NCBI Taxonomy" id="1408161"/>
    <lineage>
        <taxon>Eukaryota</taxon>
        <taxon>Fungi</taxon>
        <taxon>Dikarya</taxon>
        <taxon>Ascomycota</taxon>
        <taxon>Pezizomycotina</taxon>
        <taxon>Dothideomycetes</taxon>
        <taxon>Pleosporomycetidae</taxon>
        <taxon>Pleosporales</taxon>
        <taxon>Pleosporineae</taxon>
        <taxon>Leptosphaeriaceae</taxon>
        <taxon>Plenodomus</taxon>
    </lineage>
</organism>
<keyword evidence="2" id="KW-1133">Transmembrane helix</keyword>